<evidence type="ECO:0000256" key="1">
    <source>
        <dbReference type="SAM" id="MobiDB-lite"/>
    </source>
</evidence>
<name>A0A8J7Z1M0_9CYAN</name>
<feature type="compositionally biased region" description="Basic and acidic residues" evidence="1">
    <location>
        <begin position="1"/>
        <end position="21"/>
    </location>
</feature>
<accession>A0A8J7Z1M0</accession>
<feature type="region of interest" description="Disordered" evidence="1">
    <location>
        <begin position="1"/>
        <end position="41"/>
    </location>
</feature>
<comment type="caution">
    <text evidence="2">The sequence shown here is derived from an EMBL/GenBank/DDBJ whole genome shotgun (WGS) entry which is preliminary data.</text>
</comment>
<dbReference type="Proteomes" id="UP000646053">
    <property type="component" value="Unassembled WGS sequence"/>
</dbReference>
<protein>
    <submittedName>
        <fullName evidence="2">Uncharacterized protein</fullName>
    </submittedName>
</protein>
<organism evidence="2 3">
    <name type="scientific">Myxacorys almedinensis A</name>
    <dbReference type="NCBI Taxonomy" id="2690445"/>
    <lineage>
        <taxon>Bacteria</taxon>
        <taxon>Bacillati</taxon>
        <taxon>Cyanobacteriota</taxon>
        <taxon>Cyanophyceae</taxon>
        <taxon>Leptolyngbyales</taxon>
        <taxon>Leptolyngbyaceae</taxon>
        <taxon>Myxacorys</taxon>
        <taxon>Myxacorys almedinensis</taxon>
    </lineage>
</organism>
<sequence>MPEPADRRPAENKKHDAKPEQETVDPMDLVTRGGYEGDPREIVENPAVTPEMLNEPGYLRADKLDED</sequence>
<dbReference type="RefSeq" id="WP_162423062.1">
    <property type="nucleotide sequence ID" value="NZ_WVIE01000009.1"/>
</dbReference>
<proteinExistence type="predicted"/>
<gene>
    <name evidence="2" type="ORF">GS601_09625</name>
</gene>
<dbReference type="AlphaFoldDB" id="A0A8J7Z1M0"/>
<reference evidence="2" key="1">
    <citation type="submission" date="2019-12" db="EMBL/GenBank/DDBJ databases">
        <title>High-Quality draft genome sequences of three cyanobacteria isolated from the limestone walls of the Old Cathedral of Coimbra.</title>
        <authorList>
            <person name="Tiago I."/>
            <person name="Soares F."/>
            <person name="Portugal A."/>
        </authorList>
    </citation>
    <scope>NUCLEOTIDE SEQUENCE</scope>
    <source>
        <strain evidence="2">A</strain>
    </source>
</reference>
<dbReference type="EMBL" id="WVIE01000009">
    <property type="protein sequence ID" value="NDJ17545.1"/>
    <property type="molecule type" value="Genomic_DNA"/>
</dbReference>
<evidence type="ECO:0000313" key="2">
    <source>
        <dbReference type="EMBL" id="NDJ17545.1"/>
    </source>
</evidence>
<keyword evidence="3" id="KW-1185">Reference proteome</keyword>
<evidence type="ECO:0000313" key="3">
    <source>
        <dbReference type="Proteomes" id="UP000646053"/>
    </source>
</evidence>